<protein>
    <submittedName>
        <fullName evidence="1">Uncharacterized protein</fullName>
    </submittedName>
</protein>
<evidence type="ECO:0000313" key="2">
    <source>
        <dbReference type="Proteomes" id="UP001519460"/>
    </source>
</evidence>
<dbReference type="Proteomes" id="UP001519460">
    <property type="component" value="Unassembled WGS sequence"/>
</dbReference>
<proteinExistence type="predicted"/>
<dbReference type="EMBL" id="JACVVK020000156">
    <property type="protein sequence ID" value="KAK7488038.1"/>
    <property type="molecule type" value="Genomic_DNA"/>
</dbReference>
<reference evidence="1 2" key="1">
    <citation type="journal article" date="2023" name="Sci. Data">
        <title>Genome assembly of the Korean intertidal mud-creeper Batillaria attramentaria.</title>
        <authorList>
            <person name="Patra A.K."/>
            <person name="Ho P.T."/>
            <person name="Jun S."/>
            <person name="Lee S.J."/>
            <person name="Kim Y."/>
            <person name="Won Y.J."/>
        </authorList>
    </citation>
    <scope>NUCLEOTIDE SEQUENCE [LARGE SCALE GENOMIC DNA]</scope>
    <source>
        <strain evidence="1">Wonlab-2016</strain>
    </source>
</reference>
<evidence type="ECO:0000313" key="1">
    <source>
        <dbReference type="EMBL" id="KAK7488038.1"/>
    </source>
</evidence>
<keyword evidence="2" id="KW-1185">Reference proteome</keyword>
<organism evidence="1 2">
    <name type="scientific">Batillaria attramentaria</name>
    <dbReference type="NCBI Taxonomy" id="370345"/>
    <lineage>
        <taxon>Eukaryota</taxon>
        <taxon>Metazoa</taxon>
        <taxon>Spiralia</taxon>
        <taxon>Lophotrochozoa</taxon>
        <taxon>Mollusca</taxon>
        <taxon>Gastropoda</taxon>
        <taxon>Caenogastropoda</taxon>
        <taxon>Sorbeoconcha</taxon>
        <taxon>Cerithioidea</taxon>
        <taxon>Batillariidae</taxon>
        <taxon>Batillaria</taxon>
    </lineage>
</organism>
<gene>
    <name evidence="1" type="ORF">BaRGS_00020783</name>
</gene>
<comment type="caution">
    <text evidence="1">The sequence shown here is derived from an EMBL/GenBank/DDBJ whole genome shotgun (WGS) entry which is preliminary data.</text>
</comment>
<accession>A0ABD0KM00</accession>
<name>A0ABD0KM00_9CAEN</name>
<sequence length="167" mass="18560">MKHRYTGFARKTRSLLEYHGHKTSSNSSASALTVQTARAAHVDVLKINCSKFLHSGKSLRVGRSELLNKEFREVSDPLRPENNPKIGDAYTRCHTTRLPDPHCRQSVRVLGGGESREGGGVEGGGFVYCTSARAFAWPFLYTPSALRLGRLCVRVCVLFERFASCFP</sequence>
<dbReference type="AlphaFoldDB" id="A0ABD0KM00"/>